<sequence length="380" mass="40502">MALLVVALLFVALLGACARSPAPVRFHADGSPRTLAEWGVLQSDGTRLRLAGGVLPYDLNTPLFSDYAHKLRTVWMPAGTAAQYRADDSFAFPVGTIISKTFYYPRAGGAAAANAVLKADATPDERIGDGLDLTRVRMIETRLLVRREGGWAALAYVWNDAQTEAVLSRAGASLPLQLVAQDGGGTDFTYQVPDQNQCAGCHASNNTTRAIAPIGAKARHLHRDYAYANGSAPQLQRWQQVGYLTGAPAAAATPRNADWRDGARASLDARARAYLDINCGHCHNARGPADTSGLLLDSSVVSTRQLGICKPPVAAGQGTGDHTFDIVPGQPAQSILVYRMRSLDPGAMMPELGRDLIHEEGVALVSEWIGAQNGRCDSET</sequence>
<dbReference type="EMBL" id="RIBS01000001">
    <property type="protein sequence ID" value="RNF86507.1"/>
    <property type="molecule type" value="Genomic_DNA"/>
</dbReference>
<evidence type="ECO:0000256" key="1">
    <source>
        <dbReference type="SAM" id="SignalP"/>
    </source>
</evidence>
<dbReference type="NCBIfam" id="TIGR03806">
    <property type="entry name" value="chp_HNE_0200"/>
    <property type="match status" value="1"/>
</dbReference>
<gene>
    <name evidence="2" type="ORF">EER27_00130</name>
</gene>
<keyword evidence="3" id="KW-1185">Reference proteome</keyword>
<proteinExistence type="predicted"/>
<evidence type="ECO:0000313" key="3">
    <source>
        <dbReference type="Proteomes" id="UP000267049"/>
    </source>
</evidence>
<reference evidence="2 3" key="1">
    <citation type="submission" date="2018-11" db="EMBL/GenBank/DDBJ databases">
        <title>Lysobacter cryohumiis sp. nov., isolated from soil in the Tianshan Mountains, Xinjiang, China.</title>
        <authorList>
            <person name="Luo Y."/>
            <person name="Sheng H."/>
        </authorList>
    </citation>
    <scope>NUCLEOTIDE SEQUENCE [LARGE SCALE GENOMIC DNA]</scope>
    <source>
        <strain evidence="2 3">ZS60</strain>
    </source>
</reference>
<evidence type="ECO:0008006" key="4">
    <source>
        <dbReference type="Google" id="ProtNLM"/>
    </source>
</evidence>
<dbReference type="OrthoDB" id="338827at2"/>
<feature type="signal peptide" evidence="1">
    <location>
        <begin position="1"/>
        <end position="18"/>
    </location>
</feature>
<evidence type="ECO:0000313" key="2">
    <source>
        <dbReference type="EMBL" id="RNF86507.1"/>
    </source>
</evidence>
<accession>A0A3M8SYR8</accession>
<dbReference type="AlphaFoldDB" id="A0A3M8SYR8"/>
<feature type="chain" id="PRO_5018068916" description="Repeat protein (TIGR03806 family)" evidence="1">
    <location>
        <begin position="19"/>
        <end position="380"/>
    </location>
</feature>
<dbReference type="InterPro" id="IPR022269">
    <property type="entry name" value="SO_2930-like_C"/>
</dbReference>
<dbReference type="Proteomes" id="UP000267049">
    <property type="component" value="Unassembled WGS sequence"/>
</dbReference>
<keyword evidence="1" id="KW-0732">Signal</keyword>
<protein>
    <recommendedName>
        <fullName evidence="4">Repeat protein (TIGR03806 family)</fullName>
    </recommendedName>
</protein>
<organism evidence="2 3">
    <name type="scientific">Montanilutibacter psychrotolerans</name>
    <dbReference type="NCBI Taxonomy" id="1327343"/>
    <lineage>
        <taxon>Bacteria</taxon>
        <taxon>Pseudomonadati</taxon>
        <taxon>Pseudomonadota</taxon>
        <taxon>Gammaproteobacteria</taxon>
        <taxon>Lysobacterales</taxon>
        <taxon>Lysobacteraceae</taxon>
        <taxon>Montanilutibacter</taxon>
    </lineage>
</organism>
<comment type="caution">
    <text evidence="2">The sequence shown here is derived from an EMBL/GenBank/DDBJ whole genome shotgun (WGS) entry which is preliminary data.</text>
</comment>
<name>A0A3M8SYR8_9GAMM</name>